<feature type="transmembrane region" description="Helical" evidence="4">
    <location>
        <begin position="180"/>
        <end position="201"/>
    </location>
</feature>
<organism evidence="7 8">
    <name type="scientific">Azonexus fungiphilus</name>
    <dbReference type="NCBI Taxonomy" id="146940"/>
    <lineage>
        <taxon>Bacteria</taxon>
        <taxon>Pseudomonadati</taxon>
        <taxon>Pseudomonadota</taxon>
        <taxon>Betaproteobacteria</taxon>
        <taxon>Rhodocyclales</taxon>
        <taxon>Azonexaceae</taxon>
        <taxon>Azonexus</taxon>
    </lineage>
</organism>
<dbReference type="GO" id="GO:0007165">
    <property type="term" value="P:signal transduction"/>
    <property type="evidence" value="ECO:0007669"/>
    <property type="project" value="UniProtKB-KW"/>
</dbReference>
<gene>
    <name evidence="7" type="ORF">DFR40_3137</name>
</gene>
<keyword evidence="8" id="KW-1185">Reference proteome</keyword>
<proteinExistence type="inferred from homology"/>
<evidence type="ECO:0000313" key="8">
    <source>
        <dbReference type="Proteomes" id="UP000270626"/>
    </source>
</evidence>
<accession>A0A495VL03</accession>
<dbReference type="SMART" id="SM00091">
    <property type="entry name" value="PAS"/>
    <property type="match status" value="1"/>
</dbReference>
<dbReference type="Gene3D" id="3.30.450.20">
    <property type="entry name" value="PAS domain"/>
    <property type="match status" value="1"/>
</dbReference>
<comment type="similarity">
    <text evidence="2">Belongs to the methyl-accepting chemotaxis (MCP) protein family.</text>
</comment>
<dbReference type="SMART" id="SM00304">
    <property type="entry name" value="HAMP"/>
    <property type="match status" value="2"/>
</dbReference>
<dbReference type="PANTHER" id="PTHR32089">
    <property type="entry name" value="METHYL-ACCEPTING CHEMOTAXIS PROTEIN MCPB"/>
    <property type="match status" value="1"/>
</dbReference>
<dbReference type="PROSITE" id="PS50111">
    <property type="entry name" value="CHEMOTAXIS_TRANSDUC_2"/>
    <property type="match status" value="1"/>
</dbReference>
<name>A0A495VL03_9RHOO</name>
<dbReference type="GO" id="GO:0016020">
    <property type="term" value="C:membrane"/>
    <property type="evidence" value="ECO:0007669"/>
    <property type="project" value="InterPro"/>
</dbReference>
<dbReference type="Pfam" id="PF00015">
    <property type="entry name" value="MCPsignal"/>
    <property type="match status" value="1"/>
</dbReference>
<dbReference type="Gene3D" id="1.10.287.950">
    <property type="entry name" value="Methyl-accepting chemotaxis protein"/>
    <property type="match status" value="1"/>
</dbReference>
<dbReference type="PRINTS" id="PR00260">
    <property type="entry name" value="CHEMTRNSDUCR"/>
</dbReference>
<dbReference type="Pfam" id="PF08447">
    <property type="entry name" value="PAS_3"/>
    <property type="match status" value="1"/>
</dbReference>
<feature type="domain" description="PAS" evidence="6">
    <location>
        <begin position="14"/>
        <end position="76"/>
    </location>
</feature>
<evidence type="ECO:0000313" key="7">
    <source>
        <dbReference type="EMBL" id="RKT49994.1"/>
    </source>
</evidence>
<dbReference type="OrthoDB" id="9813966at2"/>
<evidence type="ECO:0000259" key="6">
    <source>
        <dbReference type="PROSITE" id="PS50112"/>
    </source>
</evidence>
<dbReference type="RefSeq" id="WP_121459405.1">
    <property type="nucleotide sequence ID" value="NZ_RBXP01000019.1"/>
</dbReference>
<dbReference type="NCBIfam" id="TIGR00229">
    <property type="entry name" value="sensory_box"/>
    <property type="match status" value="1"/>
</dbReference>
<dbReference type="SUPFAM" id="SSF58104">
    <property type="entry name" value="Methyl-accepting chemotaxis protein (MCP) signaling domain"/>
    <property type="match status" value="1"/>
</dbReference>
<dbReference type="InterPro" id="IPR003660">
    <property type="entry name" value="HAMP_dom"/>
</dbReference>
<dbReference type="GO" id="GO:0006935">
    <property type="term" value="P:chemotaxis"/>
    <property type="evidence" value="ECO:0007669"/>
    <property type="project" value="InterPro"/>
</dbReference>
<keyword evidence="4" id="KW-1133">Transmembrane helix</keyword>
<dbReference type="InterPro" id="IPR035965">
    <property type="entry name" value="PAS-like_dom_sf"/>
</dbReference>
<evidence type="ECO:0000256" key="1">
    <source>
        <dbReference type="ARBA" id="ARBA00023224"/>
    </source>
</evidence>
<dbReference type="CDD" id="cd00130">
    <property type="entry name" value="PAS"/>
    <property type="match status" value="1"/>
</dbReference>
<keyword evidence="4" id="KW-0812">Transmembrane</keyword>
<reference evidence="7 8" key="1">
    <citation type="submission" date="2018-10" db="EMBL/GenBank/DDBJ databases">
        <title>Genomic Encyclopedia of Type Strains, Phase IV (KMG-IV): sequencing the most valuable type-strain genomes for metagenomic binning, comparative biology and taxonomic classification.</title>
        <authorList>
            <person name="Goeker M."/>
        </authorList>
    </citation>
    <scope>NUCLEOTIDE SEQUENCE [LARGE SCALE GENOMIC DNA]</scope>
    <source>
        <strain evidence="7 8">DSM 23841</strain>
    </source>
</reference>
<evidence type="ECO:0000259" key="5">
    <source>
        <dbReference type="PROSITE" id="PS50111"/>
    </source>
</evidence>
<protein>
    <submittedName>
        <fullName evidence="7">Methyl-accepting chemotaxis sensory transducer with Pas/Pac sensor</fullName>
    </submittedName>
</protein>
<sequence>MQAQASGSGKECFLEAGKPIVTKTNLEGRITYANDSFVRISGFTREELVGSHHNIVRHPDMPKEAFADLWRVIKQGNPWRGLVKNRTKDGDYYWVEAFVTPLTENGRIVGYMSVRSTPARADVEATETLYAAVRAGRARFPATPSPSPLSRLRSGVFGLCGAIAVVGGVVAVLAGGIPALLGGAVAVLAVVLGGRLELALFRPLGRVSEALLQIDEGRLDQRISLGGGLPAIAGQLEATRIHLRAMFADVLVSTRDVDSGAENLEQSMAALAQEAQVQRERIMQIAAAMEQMSVSINEISGNTQSSLDAAGQTETQAVSGIDSVEAGATLSGEAVNTVEESRRRLEEVAASIRQISGVSQIIKDIADQTNLLALNAAIEAARAGDTGRGFAVVADEVRTLAERTANSTLDIGKLVSEISRQSELAVDAMHKAVEQVARTRGSFDGSGDRLRQIHDASTRAAHFAREIASMLEQQSSASHEIAIALEGFTVSIDSSSNSIAGVGDAARQLNHTAGELRLLVRHLEQSIAG</sequence>
<dbReference type="InterPro" id="IPR004089">
    <property type="entry name" value="MCPsignal_dom"/>
</dbReference>
<dbReference type="InterPro" id="IPR000014">
    <property type="entry name" value="PAS"/>
</dbReference>
<dbReference type="SMART" id="SM00283">
    <property type="entry name" value="MA"/>
    <property type="match status" value="1"/>
</dbReference>
<keyword evidence="1 3" id="KW-0807">Transducer</keyword>
<evidence type="ECO:0000256" key="4">
    <source>
        <dbReference type="SAM" id="Phobius"/>
    </source>
</evidence>
<dbReference type="Proteomes" id="UP000270626">
    <property type="component" value="Unassembled WGS sequence"/>
</dbReference>
<dbReference type="InterPro" id="IPR004090">
    <property type="entry name" value="Chemotax_Me-accpt_rcpt"/>
</dbReference>
<dbReference type="EMBL" id="RBXP01000019">
    <property type="protein sequence ID" value="RKT49994.1"/>
    <property type="molecule type" value="Genomic_DNA"/>
</dbReference>
<dbReference type="InterPro" id="IPR013655">
    <property type="entry name" value="PAS_fold_3"/>
</dbReference>
<dbReference type="AlphaFoldDB" id="A0A495VL03"/>
<comment type="caution">
    <text evidence="7">The sequence shown here is derived from an EMBL/GenBank/DDBJ whole genome shotgun (WGS) entry which is preliminary data.</text>
</comment>
<evidence type="ECO:0000256" key="2">
    <source>
        <dbReference type="ARBA" id="ARBA00029447"/>
    </source>
</evidence>
<dbReference type="SUPFAM" id="SSF55785">
    <property type="entry name" value="PYP-like sensor domain (PAS domain)"/>
    <property type="match status" value="1"/>
</dbReference>
<dbReference type="PROSITE" id="PS50112">
    <property type="entry name" value="PAS"/>
    <property type="match status" value="1"/>
</dbReference>
<dbReference type="CDD" id="cd11386">
    <property type="entry name" value="MCP_signal"/>
    <property type="match status" value="1"/>
</dbReference>
<dbReference type="GO" id="GO:0004888">
    <property type="term" value="F:transmembrane signaling receptor activity"/>
    <property type="evidence" value="ECO:0007669"/>
    <property type="project" value="InterPro"/>
</dbReference>
<evidence type="ECO:0000256" key="3">
    <source>
        <dbReference type="PROSITE-ProRule" id="PRU00284"/>
    </source>
</evidence>
<keyword evidence="4" id="KW-0472">Membrane</keyword>
<feature type="domain" description="Methyl-accepting transducer" evidence="5">
    <location>
        <begin position="253"/>
        <end position="489"/>
    </location>
</feature>
<dbReference type="PANTHER" id="PTHR32089:SF112">
    <property type="entry name" value="LYSOZYME-LIKE PROTEIN-RELATED"/>
    <property type="match status" value="1"/>
</dbReference>